<dbReference type="AlphaFoldDB" id="A0A7I9V4I5"/>
<evidence type="ECO:0000313" key="4">
    <source>
        <dbReference type="Proteomes" id="UP000444960"/>
    </source>
</evidence>
<evidence type="ECO:0000259" key="2">
    <source>
        <dbReference type="Pfam" id="PF00534"/>
    </source>
</evidence>
<evidence type="ECO:0000256" key="1">
    <source>
        <dbReference type="ARBA" id="ARBA00022679"/>
    </source>
</evidence>
<reference evidence="4" key="1">
    <citation type="submission" date="2019-06" db="EMBL/GenBank/DDBJ databases">
        <title>Gordonia isolated from sludge of a wastewater treatment plant.</title>
        <authorList>
            <person name="Tamura T."/>
            <person name="Aoyama K."/>
            <person name="Kang Y."/>
            <person name="Saito S."/>
            <person name="Akiyama N."/>
            <person name="Yazawa K."/>
            <person name="Gonoi T."/>
            <person name="Mikami Y."/>
        </authorList>
    </citation>
    <scope>NUCLEOTIDE SEQUENCE [LARGE SCALE GENOMIC DNA]</scope>
    <source>
        <strain evidence="4">NBRC 107696</strain>
    </source>
</reference>
<dbReference type="EMBL" id="BJOV01000002">
    <property type="protein sequence ID" value="GEE00345.1"/>
    <property type="molecule type" value="Genomic_DNA"/>
</dbReference>
<keyword evidence="1 3" id="KW-0808">Transferase</keyword>
<dbReference type="GO" id="GO:0009103">
    <property type="term" value="P:lipopolysaccharide biosynthetic process"/>
    <property type="evidence" value="ECO:0007669"/>
    <property type="project" value="TreeGrafter"/>
</dbReference>
<accession>A0A7I9V4I5</accession>
<name>A0A7I9V4I5_9ACTN</name>
<dbReference type="Pfam" id="PF00534">
    <property type="entry name" value="Glycos_transf_1"/>
    <property type="match status" value="1"/>
</dbReference>
<dbReference type="PANTHER" id="PTHR46401:SF2">
    <property type="entry name" value="GLYCOSYLTRANSFERASE WBBK-RELATED"/>
    <property type="match status" value="1"/>
</dbReference>
<dbReference type="Gene3D" id="3.40.50.2000">
    <property type="entry name" value="Glycogen Phosphorylase B"/>
    <property type="match status" value="2"/>
</dbReference>
<comment type="caution">
    <text evidence="3">The sequence shown here is derived from an EMBL/GenBank/DDBJ whole genome shotgun (WGS) entry which is preliminary data.</text>
</comment>
<evidence type="ECO:0000313" key="3">
    <source>
        <dbReference type="EMBL" id="GEE00345.1"/>
    </source>
</evidence>
<dbReference type="CDD" id="cd03809">
    <property type="entry name" value="GT4_MtfB-like"/>
    <property type="match status" value="1"/>
</dbReference>
<dbReference type="InterPro" id="IPR001296">
    <property type="entry name" value="Glyco_trans_1"/>
</dbReference>
<organism evidence="3 4">
    <name type="scientific">Gordonia spumicola</name>
    <dbReference type="NCBI Taxonomy" id="589161"/>
    <lineage>
        <taxon>Bacteria</taxon>
        <taxon>Bacillati</taxon>
        <taxon>Actinomycetota</taxon>
        <taxon>Actinomycetes</taxon>
        <taxon>Mycobacteriales</taxon>
        <taxon>Gordoniaceae</taxon>
        <taxon>Gordonia</taxon>
    </lineage>
</organism>
<feature type="domain" description="Glycosyl transferase family 1" evidence="2">
    <location>
        <begin position="193"/>
        <end position="331"/>
    </location>
</feature>
<proteinExistence type="predicted"/>
<sequence>MSMETTVSRRSSTIGFGALALAVDGAGVSTYERELIAAVSRRLPASAMLTASVQEAAIPALPDSVAAIAVPRNSGVVRALHAKAPTRAAGLFHGLDVDLPVSGPDATVATVHDLSVFDVPWAFSRFRATGERLLVRDALRRADELIAVSEFTAQRVHDLCGRTATVTHLAPAPWARPASDAEIDDARRRYGLPETFVLQVGTIEPRKRPHVVAEAARSVGVPFVVAGQGSTSVRAPESAIGLGYVPTDDLPALYGAATVVAYASVYEGFGLPPVEAMSCGAAVLASAVGALPEVVGDGAVLVPGVGLRDWTDALRDLVNDTDRRTELRTSAAVRAARLSWDRTAARTIDVYASLGFA</sequence>
<dbReference type="Proteomes" id="UP000444960">
    <property type="component" value="Unassembled WGS sequence"/>
</dbReference>
<gene>
    <name evidence="3" type="ORF">nbrc107696_07910</name>
</gene>
<dbReference type="GO" id="GO:0016757">
    <property type="term" value="F:glycosyltransferase activity"/>
    <property type="evidence" value="ECO:0007669"/>
    <property type="project" value="InterPro"/>
</dbReference>
<dbReference type="PANTHER" id="PTHR46401">
    <property type="entry name" value="GLYCOSYLTRANSFERASE WBBK-RELATED"/>
    <property type="match status" value="1"/>
</dbReference>
<keyword evidence="4" id="KW-1185">Reference proteome</keyword>
<protein>
    <submittedName>
        <fullName evidence="3">Glycosyl transferase family 1</fullName>
    </submittedName>
</protein>
<dbReference type="SUPFAM" id="SSF53756">
    <property type="entry name" value="UDP-Glycosyltransferase/glycogen phosphorylase"/>
    <property type="match status" value="1"/>
</dbReference>